<proteinExistence type="predicted"/>
<dbReference type="PROSITE" id="PS51257">
    <property type="entry name" value="PROKAR_LIPOPROTEIN"/>
    <property type="match status" value="1"/>
</dbReference>
<organism evidence="2 3">
    <name type="scientific">Paenibacillus psychroresistens</name>
    <dbReference type="NCBI Taxonomy" id="1778678"/>
    <lineage>
        <taxon>Bacteria</taxon>
        <taxon>Bacillati</taxon>
        <taxon>Bacillota</taxon>
        <taxon>Bacilli</taxon>
        <taxon>Bacillales</taxon>
        <taxon>Paenibacillaceae</taxon>
        <taxon>Paenibacillus</taxon>
    </lineage>
</organism>
<keyword evidence="1" id="KW-0732">Signal</keyword>
<evidence type="ECO:0000256" key="1">
    <source>
        <dbReference type="SAM" id="SignalP"/>
    </source>
</evidence>
<keyword evidence="3" id="KW-1185">Reference proteome</keyword>
<accession>A0A6B8RU20</accession>
<dbReference type="RefSeq" id="WP_155704059.1">
    <property type="nucleotide sequence ID" value="NZ_CP034235.1"/>
</dbReference>
<reference evidence="3" key="1">
    <citation type="submission" date="2018-11" db="EMBL/GenBank/DDBJ databases">
        <title>Complete genome sequence of Paenibacillus sp. ML311-T8.</title>
        <authorList>
            <person name="Nam Y.-D."/>
            <person name="Kang J."/>
            <person name="Chung W.-H."/>
            <person name="Park Y.S."/>
        </authorList>
    </citation>
    <scope>NUCLEOTIDE SEQUENCE [LARGE SCALE GENOMIC DNA]</scope>
    <source>
        <strain evidence="3">ML311-T8</strain>
    </source>
</reference>
<evidence type="ECO:0000313" key="3">
    <source>
        <dbReference type="Proteomes" id="UP000426246"/>
    </source>
</evidence>
<dbReference type="EMBL" id="CP034235">
    <property type="protein sequence ID" value="QGQ98953.1"/>
    <property type="molecule type" value="Genomic_DNA"/>
</dbReference>
<evidence type="ECO:0000313" key="2">
    <source>
        <dbReference type="EMBL" id="QGQ98953.1"/>
    </source>
</evidence>
<dbReference type="KEGG" id="ppsc:EHS13_30780"/>
<protein>
    <recommendedName>
        <fullName evidence="4">Lipoprotein</fullName>
    </recommendedName>
</protein>
<dbReference type="AlphaFoldDB" id="A0A6B8RU20"/>
<dbReference type="OrthoDB" id="2426241at2"/>
<gene>
    <name evidence="2" type="ORF">EHS13_30780</name>
</gene>
<sequence length="194" mass="21765">MRKFPIVGLLLLVLLGGCLGNGNQAETIKNVDEFNSLQKVAEVKQGDFIYRLISDKEEYKGNEPVKLYATIEYIGERKEITLFHGFTPLGFQLLEKTRNYKIDQAMPAILKSAVYKKGVPVRTDYTKSGGYGETDTKAYTNFIKELWSDGLPTGYYVVDGSAQFYTESPVGAEPDKNQIMINAQIDFKVVRLVG</sequence>
<feature type="chain" id="PRO_5025406965" description="Lipoprotein" evidence="1">
    <location>
        <begin position="26"/>
        <end position="194"/>
    </location>
</feature>
<name>A0A6B8RU20_9BACL</name>
<feature type="signal peptide" evidence="1">
    <location>
        <begin position="1"/>
        <end position="25"/>
    </location>
</feature>
<dbReference type="Proteomes" id="UP000426246">
    <property type="component" value="Chromosome"/>
</dbReference>
<evidence type="ECO:0008006" key="4">
    <source>
        <dbReference type="Google" id="ProtNLM"/>
    </source>
</evidence>